<comment type="caution">
    <text evidence="7">The sequence shown here is derived from an EMBL/GenBank/DDBJ whole genome shotgun (WGS) entry which is preliminary data.</text>
</comment>
<dbReference type="InterPro" id="IPR001789">
    <property type="entry name" value="Sig_transdc_resp-reg_receiver"/>
</dbReference>
<dbReference type="Proteomes" id="UP001198242">
    <property type="component" value="Unassembled WGS sequence"/>
</dbReference>
<dbReference type="InterPro" id="IPR003607">
    <property type="entry name" value="HD/PDEase_dom"/>
</dbReference>
<protein>
    <recommendedName>
        <fullName evidence="1">Stage 0 sporulation protein A homolog</fullName>
    </recommendedName>
</protein>
<dbReference type="PROSITE" id="PS50887">
    <property type="entry name" value="GGDEF"/>
    <property type="match status" value="1"/>
</dbReference>
<name>A0AAE3DYG2_9FIRM</name>
<dbReference type="PROSITE" id="PS51832">
    <property type="entry name" value="HD_GYP"/>
    <property type="match status" value="1"/>
</dbReference>
<feature type="domain" description="HD-GYP" evidence="6">
    <location>
        <begin position="441"/>
        <end position="649"/>
    </location>
</feature>
<dbReference type="InterPro" id="IPR011006">
    <property type="entry name" value="CheY-like_superfamily"/>
</dbReference>
<feature type="modified residue" description="4-aspartylphosphate" evidence="3">
    <location>
        <position position="354"/>
    </location>
</feature>
<feature type="domain" description="GGDEF" evidence="5">
    <location>
        <begin position="158"/>
        <end position="288"/>
    </location>
</feature>
<dbReference type="CDD" id="cd00077">
    <property type="entry name" value="HDc"/>
    <property type="match status" value="1"/>
</dbReference>
<dbReference type="Gene3D" id="3.30.70.270">
    <property type="match status" value="1"/>
</dbReference>
<keyword evidence="8" id="KW-1185">Reference proteome</keyword>
<dbReference type="SMART" id="SM00448">
    <property type="entry name" value="REC"/>
    <property type="match status" value="1"/>
</dbReference>
<proteinExistence type="predicted"/>
<dbReference type="NCBIfam" id="TIGR00254">
    <property type="entry name" value="GGDEF"/>
    <property type="match status" value="1"/>
</dbReference>
<feature type="domain" description="Response regulatory" evidence="4">
    <location>
        <begin position="304"/>
        <end position="421"/>
    </location>
</feature>
<evidence type="ECO:0000259" key="5">
    <source>
        <dbReference type="PROSITE" id="PS50887"/>
    </source>
</evidence>
<dbReference type="Gene3D" id="1.10.3210.10">
    <property type="entry name" value="Hypothetical protein af1432"/>
    <property type="match status" value="1"/>
</dbReference>
<gene>
    <name evidence="7" type="ORF">LKE05_07795</name>
</gene>
<dbReference type="InterPro" id="IPR037522">
    <property type="entry name" value="HD_GYP_dom"/>
</dbReference>
<keyword evidence="7" id="KW-0808">Transferase</keyword>
<evidence type="ECO:0000256" key="2">
    <source>
        <dbReference type="ARBA" id="ARBA00024867"/>
    </source>
</evidence>
<dbReference type="InterPro" id="IPR043128">
    <property type="entry name" value="Rev_trsase/Diguanyl_cyclase"/>
</dbReference>
<keyword evidence="3" id="KW-0597">Phosphoprotein</keyword>
<dbReference type="Pfam" id="PF00072">
    <property type="entry name" value="Response_reg"/>
    <property type="match status" value="1"/>
</dbReference>
<evidence type="ECO:0000259" key="6">
    <source>
        <dbReference type="PROSITE" id="PS51832"/>
    </source>
</evidence>
<sequence>MDSNIKLTTKQAEEKMKIYREVFDVVRIIKSTDIRRMQCGQEPELDENMCRCYDFWNKDKQCENCVSEKALTQKKQYTKLECLENNIYQIIAKYLEIDGVPCVMEMVHRLDNENLIDNDGRRILMDNLTGYKNELYRDPLTGVYNRRYYEDNIKDLNENSGVAMIDLDDFKLYNDSYGHNAGDMALETIVSAIKKCIRSSDKIIRFGGDEFLLVLPGIHNNIFNKKLQQIRTRIKEVKVDGYSKIRLSVSIGGVMTHNETIESAMHRADKLMLQVKSHQKGMVVTEENEFGVIDNESEVKDRQRVLVVDDSYMNRMILTEILKSDYEIINASSGEECLEIIEKYGTGIDIILLDIVMPGMDGFEVLNYMNNNNWIEDIPVILISSEDSNQYIRRAYEMGVSDYISRPFDAKVVYQRVLNTIKLYAKQRRLINLITDQVYEKEKNNKMMIDILSQIVEFRNNESGMHVRNISTLTGMFLEKIVQKTDKYHLSWSKRFYITNGSALHDIGKIGIPEEILNKPGKLTKEEYEIMKEHTVIGEKMLKSLELYQDEPLVKTACEIGRWHHERYDGKGYPDGLKGDEIPISAQIVSIADVYDALVSERVYKKAFSHEKAMEMILNGECGAFNPLLLECLVEIQDRIKTELDGSGSVKKETYKKTIQEIERDMNINTL</sequence>
<keyword evidence="7" id="KW-0548">Nucleotidyltransferase</keyword>
<evidence type="ECO:0000259" key="4">
    <source>
        <dbReference type="PROSITE" id="PS50110"/>
    </source>
</evidence>
<evidence type="ECO:0000256" key="1">
    <source>
        <dbReference type="ARBA" id="ARBA00018672"/>
    </source>
</evidence>
<dbReference type="PROSITE" id="PS50110">
    <property type="entry name" value="RESPONSE_REGULATORY"/>
    <property type="match status" value="1"/>
</dbReference>
<dbReference type="Gene3D" id="3.40.50.2300">
    <property type="match status" value="1"/>
</dbReference>
<dbReference type="GO" id="GO:0016779">
    <property type="term" value="F:nucleotidyltransferase activity"/>
    <property type="evidence" value="ECO:0007669"/>
    <property type="project" value="UniProtKB-KW"/>
</dbReference>
<dbReference type="SMART" id="SM00471">
    <property type="entry name" value="HDc"/>
    <property type="match status" value="1"/>
</dbReference>
<reference evidence="7 8" key="1">
    <citation type="submission" date="2021-10" db="EMBL/GenBank/DDBJ databases">
        <title>Anaerobic single-cell dispensing facilitates the cultivation of human gut bacteria.</title>
        <authorList>
            <person name="Afrizal A."/>
        </authorList>
    </citation>
    <scope>NUCLEOTIDE SEQUENCE [LARGE SCALE GENOMIC DNA]</scope>
    <source>
        <strain evidence="7 8">CLA-AA-H232</strain>
    </source>
</reference>
<dbReference type="PANTHER" id="PTHR45228">
    <property type="entry name" value="CYCLIC DI-GMP PHOSPHODIESTERASE TM_0186-RELATED"/>
    <property type="match status" value="1"/>
</dbReference>
<accession>A0AAE3DYG2</accession>
<evidence type="ECO:0000313" key="8">
    <source>
        <dbReference type="Proteomes" id="UP001198242"/>
    </source>
</evidence>
<evidence type="ECO:0000313" key="7">
    <source>
        <dbReference type="EMBL" id="MCC2210691.1"/>
    </source>
</evidence>
<dbReference type="SUPFAM" id="SSF55073">
    <property type="entry name" value="Nucleotide cyclase"/>
    <property type="match status" value="1"/>
</dbReference>
<dbReference type="InterPro" id="IPR052020">
    <property type="entry name" value="Cyclic_di-GMP/3'3'-cGAMP_PDE"/>
</dbReference>
<comment type="function">
    <text evidence="2">May play the central regulatory role in sporulation. It may be an element of the effector pathway responsible for the activation of sporulation genes in response to nutritional stress. Spo0A may act in concert with spo0H (a sigma factor) to control the expression of some genes that are critical to the sporulation process.</text>
</comment>
<dbReference type="EMBL" id="JAJEQM010000009">
    <property type="protein sequence ID" value="MCC2210691.1"/>
    <property type="molecule type" value="Genomic_DNA"/>
</dbReference>
<dbReference type="SMART" id="SM00267">
    <property type="entry name" value="GGDEF"/>
    <property type="match status" value="1"/>
</dbReference>
<evidence type="ECO:0000256" key="3">
    <source>
        <dbReference type="PROSITE-ProRule" id="PRU00169"/>
    </source>
</evidence>
<dbReference type="CDD" id="cd01949">
    <property type="entry name" value="GGDEF"/>
    <property type="match status" value="1"/>
</dbReference>
<dbReference type="SUPFAM" id="SSF52172">
    <property type="entry name" value="CheY-like"/>
    <property type="match status" value="1"/>
</dbReference>
<dbReference type="InterPro" id="IPR029787">
    <property type="entry name" value="Nucleotide_cyclase"/>
</dbReference>
<dbReference type="InterPro" id="IPR000160">
    <property type="entry name" value="GGDEF_dom"/>
</dbReference>
<dbReference type="SUPFAM" id="SSF109604">
    <property type="entry name" value="HD-domain/PDEase-like"/>
    <property type="match status" value="1"/>
</dbReference>
<dbReference type="RefSeq" id="WP_308456445.1">
    <property type="nucleotide sequence ID" value="NZ_JAJEQM010000009.1"/>
</dbReference>
<dbReference type="AlphaFoldDB" id="A0AAE3DYG2"/>
<organism evidence="7 8">
    <name type="scientific">Hominilimicola fabiformis</name>
    <dbReference type="NCBI Taxonomy" id="2885356"/>
    <lineage>
        <taxon>Bacteria</taxon>
        <taxon>Bacillati</taxon>
        <taxon>Bacillota</taxon>
        <taxon>Clostridia</taxon>
        <taxon>Eubacteriales</taxon>
        <taxon>Oscillospiraceae</taxon>
        <taxon>Hominilimicola</taxon>
    </lineage>
</organism>
<dbReference type="Pfam" id="PF00990">
    <property type="entry name" value="GGDEF"/>
    <property type="match status" value="1"/>
</dbReference>
<dbReference type="GO" id="GO:0000160">
    <property type="term" value="P:phosphorelay signal transduction system"/>
    <property type="evidence" value="ECO:0007669"/>
    <property type="project" value="InterPro"/>
</dbReference>
<dbReference type="Pfam" id="PF13487">
    <property type="entry name" value="HD_5"/>
    <property type="match status" value="1"/>
</dbReference>